<reference evidence="1 2" key="1">
    <citation type="journal article" date="2023" name="Nucleic Acids Res.">
        <title>The hologenome of Daphnia magna reveals possible DNA methylation and microbiome-mediated evolution of the host genome.</title>
        <authorList>
            <person name="Chaturvedi A."/>
            <person name="Li X."/>
            <person name="Dhandapani V."/>
            <person name="Marshall H."/>
            <person name="Kissane S."/>
            <person name="Cuenca-Cambronero M."/>
            <person name="Asole G."/>
            <person name="Calvet F."/>
            <person name="Ruiz-Romero M."/>
            <person name="Marangio P."/>
            <person name="Guigo R."/>
            <person name="Rago D."/>
            <person name="Mirbahai L."/>
            <person name="Eastwood N."/>
            <person name="Colbourne J.K."/>
            <person name="Zhou J."/>
            <person name="Mallon E."/>
            <person name="Orsini L."/>
        </authorList>
    </citation>
    <scope>NUCLEOTIDE SEQUENCE [LARGE SCALE GENOMIC DNA]</scope>
    <source>
        <strain evidence="1">LRV0_1</strain>
    </source>
</reference>
<dbReference type="Proteomes" id="UP001234178">
    <property type="component" value="Unassembled WGS sequence"/>
</dbReference>
<dbReference type="EMBL" id="JAOYFB010000037">
    <property type="protein sequence ID" value="KAK4023645.1"/>
    <property type="molecule type" value="Genomic_DNA"/>
</dbReference>
<name>A0ABR0AET5_9CRUS</name>
<sequence>MSSRKCGKQRDGYALLGTPPLLKVNLKFIIVPPIVLNNLCIIGFVDIEEIKDYVRISLCDGFSHLATERKKESWNDLVNR</sequence>
<accession>A0ABR0AET5</accession>
<comment type="caution">
    <text evidence="1">The sequence shown here is derived from an EMBL/GenBank/DDBJ whole genome shotgun (WGS) entry which is preliminary data.</text>
</comment>
<gene>
    <name evidence="1" type="ORF">OUZ56_009045</name>
</gene>
<proteinExistence type="predicted"/>
<evidence type="ECO:0000313" key="2">
    <source>
        <dbReference type="Proteomes" id="UP001234178"/>
    </source>
</evidence>
<protein>
    <submittedName>
        <fullName evidence="1">Uncharacterized protein</fullName>
    </submittedName>
</protein>
<keyword evidence="2" id="KW-1185">Reference proteome</keyword>
<organism evidence="1 2">
    <name type="scientific">Daphnia magna</name>
    <dbReference type="NCBI Taxonomy" id="35525"/>
    <lineage>
        <taxon>Eukaryota</taxon>
        <taxon>Metazoa</taxon>
        <taxon>Ecdysozoa</taxon>
        <taxon>Arthropoda</taxon>
        <taxon>Crustacea</taxon>
        <taxon>Branchiopoda</taxon>
        <taxon>Diplostraca</taxon>
        <taxon>Cladocera</taxon>
        <taxon>Anomopoda</taxon>
        <taxon>Daphniidae</taxon>
        <taxon>Daphnia</taxon>
    </lineage>
</organism>
<evidence type="ECO:0000313" key="1">
    <source>
        <dbReference type="EMBL" id="KAK4023645.1"/>
    </source>
</evidence>